<dbReference type="EMBL" id="JACOIJ010000010">
    <property type="protein sequence ID" value="MBD1429350.1"/>
    <property type="molecule type" value="Genomic_DNA"/>
</dbReference>
<dbReference type="InterPro" id="IPR011051">
    <property type="entry name" value="RmlC_Cupin_sf"/>
</dbReference>
<sequence>MKKLSLTESYHKNLHVRRDSYPQHHNLWHYHEEIEFIYLAKGMGTLFVGDCIQSVAENSCVLIGSNIPHYWLFDGDYLHKHNPIDCIVIHFKPNFLGEGFYQLQEAKSIQQLISNSSRVMYLENCDAMFNDLFAYIHEKSDILKITKLIESLHYFEKYQPQMLISENYEVYTHSLDHKRMNDVINYIKDNYRNKVELDALASLAKMTKNSFCRYFKQKTGKTPIQFVSELRVAHACRLLKSSDMNLKEICFESGFNNFVNFHKIFKSVTDTSPKQYKKLNTITTI</sequence>
<evidence type="ECO:0000256" key="1">
    <source>
        <dbReference type="ARBA" id="ARBA00023015"/>
    </source>
</evidence>
<protein>
    <submittedName>
        <fullName evidence="5">Helix-turn-helix transcriptional regulator</fullName>
    </submittedName>
</protein>
<dbReference type="SUPFAM" id="SSF51182">
    <property type="entry name" value="RmlC-like cupins"/>
    <property type="match status" value="1"/>
</dbReference>
<proteinExistence type="predicted"/>
<accession>A0ABR7YDK6</accession>
<dbReference type="Gene3D" id="1.10.10.60">
    <property type="entry name" value="Homeodomain-like"/>
    <property type="match status" value="2"/>
</dbReference>
<dbReference type="RefSeq" id="WP_190301902.1">
    <property type="nucleotide sequence ID" value="NZ_JACOIJ010000010.1"/>
</dbReference>
<dbReference type="PANTHER" id="PTHR43280">
    <property type="entry name" value="ARAC-FAMILY TRANSCRIPTIONAL REGULATOR"/>
    <property type="match status" value="1"/>
</dbReference>
<dbReference type="SMART" id="SM00342">
    <property type="entry name" value="HTH_ARAC"/>
    <property type="match status" value="1"/>
</dbReference>
<dbReference type="PROSITE" id="PS00041">
    <property type="entry name" value="HTH_ARAC_FAMILY_1"/>
    <property type="match status" value="1"/>
</dbReference>
<dbReference type="Proteomes" id="UP000651271">
    <property type="component" value="Unassembled WGS sequence"/>
</dbReference>
<evidence type="ECO:0000313" key="5">
    <source>
        <dbReference type="EMBL" id="MBD1429350.1"/>
    </source>
</evidence>
<evidence type="ECO:0000256" key="3">
    <source>
        <dbReference type="ARBA" id="ARBA00023163"/>
    </source>
</evidence>
<evidence type="ECO:0000259" key="4">
    <source>
        <dbReference type="PROSITE" id="PS01124"/>
    </source>
</evidence>
<reference evidence="5 6" key="1">
    <citation type="submission" date="2020-08" db="EMBL/GenBank/DDBJ databases">
        <title>Sphingobacterium sp. DN04309 isolated from aquaculture water.</title>
        <authorList>
            <person name="Zhang M."/>
        </authorList>
    </citation>
    <scope>NUCLEOTIDE SEQUENCE [LARGE SCALE GENOMIC DNA]</scope>
    <source>
        <strain evidence="5 6">DN04309</strain>
    </source>
</reference>
<dbReference type="PROSITE" id="PS01124">
    <property type="entry name" value="HTH_ARAC_FAMILY_2"/>
    <property type="match status" value="1"/>
</dbReference>
<keyword evidence="2" id="KW-0238">DNA-binding</keyword>
<evidence type="ECO:0000256" key="2">
    <source>
        <dbReference type="ARBA" id="ARBA00023125"/>
    </source>
</evidence>
<gene>
    <name evidence="5" type="ORF">H8B04_07180</name>
</gene>
<feature type="domain" description="HTH araC/xylS-type" evidence="4">
    <location>
        <begin position="181"/>
        <end position="279"/>
    </location>
</feature>
<keyword evidence="3" id="KW-0804">Transcription</keyword>
<keyword evidence="1" id="KW-0805">Transcription regulation</keyword>
<comment type="caution">
    <text evidence="5">The sequence shown here is derived from an EMBL/GenBank/DDBJ whole genome shotgun (WGS) entry which is preliminary data.</text>
</comment>
<dbReference type="InterPro" id="IPR018062">
    <property type="entry name" value="HTH_AraC-typ_CS"/>
</dbReference>
<dbReference type="Pfam" id="PF12833">
    <property type="entry name" value="HTH_18"/>
    <property type="match status" value="1"/>
</dbReference>
<evidence type="ECO:0000313" key="6">
    <source>
        <dbReference type="Proteomes" id="UP000651271"/>
    </source>
</evidence>
<dbReference type="PANTHER" id="PTHR43280:SF27">
    <property type="entry name" value="TRANSCRIPTIONAL REGULATOR MTLR"/>
    <property type="match status" value="1"/>
</dbReference>
<name>A0ABR7YDK6_9SPHI</name>
<keyword evidence="6" id="KW-1185">Reference proteome</keyword>
<organism evidence="5 6">
    <name type="scientific">Sphingobacterium litopenaei</name>
    <dbReference type="NCBI Taxonomy" id="2763500"/>
    <lineage>
        <taxon>Bacteria</taxon>
        <taxon>Pseudomonadati</taxon>
        <taxon>Bacteroidota</taxon>
        <taxon>Sphingobacteriia</taxon>
        <taxon>Sphingobacteriales</taxon>
        <taxon>Sphingobacteriaceae</taxon>
        <taxon>Sphingobacterium</taxon>
    </lineage>
</organism>
<dbReference type="Gene3D" id="2.60.120.10">
    <property type="entry name" value="Jelly Rolls"/>
    <property type="match status" value="1"/>
</dbReference>
<dbReference type="InterPro" id="IPR018060">
    <property type="entry name" value="HTH_AraC"/>
</dbReference>
<dbReference type="SUPFAM" id="SSF46689">
    <property type="entry name" value="Homeodomain-like"/>
    <property type="match status" value="2"/>
</dbReference>
<dbReference type="InterPro" id="IPR009057">
    <property type="entry name" value="Homeodomain-like_sf"/>
</dbReference>
<dbReference type="InterPro" id="IPR014710">
    <property type="entry name" value="RmlC-like_jellyroll"/>
</dbReference>